<gene>
    <name evidence="5" type="ORF">GMOD_00003566</name>
</gene>
<dbReference type="PANTHER" id="PTHR46640:SF1">
    <property type="entry name" value="FUNGAL LIPASE-LIKE DOMAIN-CONTAINING PROTEIN-RELATED"/>
    <property type="match status" value="1"/>
</dbReference>
<evidence type="ECO:0000313" key="5">
    <source>
        <dbReference type="EMBL" id="RMZ74517.1"/>
    </source>
</evidence>
<accession>A0A3M7MJA9</accession>
<dbReference type="Pfam" id="PF01764">
    <property type="entry name" value="Lipase_3"/>
    <property type="match status" value="1"/>
</dbReference>
<evidence type="ECO:0000256" key="3">
    <source>
        <dbReference type="SAM" id="SignalP"/>
    </source>
</evidence>
<keyword evidence="2" id="KW-0378">Hydrolase</keyword>
<protein>
    <submittedName>
        <fullName evidence="5">Lipase class 3</fullName>
    </submittedName>
</protein>
<dbReference type="Proteomes" id="UP000265663">
    <property type="component" value="Unassembled WGS sequence"/>
</dbReference>
<dbReference type="CDD" id="cd00519">
    <property type="entry name" value="Lipase_3"/>
    <property type="match status" value="1"/>
</dbReference>
<evidence type="ECO:0000256" key="2">
    <source>
        <dbReference type="ARBA" id="ARBA00022801"/>
    </source>
</evidence>
<dbReference type="EMBL" id="KE747844">
    <property type="protein sequence ID" value="RMZ74517.1"/>
    <property type="molecule type" value="Genomic_DNA"/>
</dbReference>
<feature type="domain" description="Fungal lipase-type" evidence="4">
    <location>
        <begin position="101"/>
        <end position="242"/>
    </location>
</feature>
<reference evidence="5 6" key="1">
    <citation type="journal article" date="2014" name="PLoS ONE">
        <title>De novo Genome Assembly of the Fungal Plant Pathogen Pyrenophora semeniperda.</title>
        <authorList>
            <person name="Soliai M.M."/>
            <person name="Meyer S.E."/>
            <person name="Udall J.A."/>
            <person name="Elzinga D.E."/>
            <person name="Hermansen R.A."/>
            <person name="Bodily P.M."/>
            <person name="Hart A.A."/>
            <person name="Coleman C.E."/>
        </authorList>
    </citation>
    <scope>NUCLEOTIDE SEQUENCE [LARGE SCALE GENOMIC DNA]</scope>
    <source>
        <strain evidence="5 6">CCB06</strain>
        <tissue evidence="5">Mycelium</tissue>
    </source>
</reference>
<dbReference type="SUPFAM" id="SSF53474">
    <property type="entry name" value="alpha/beta-Hydrolases"/>
    <property type="match status" value="1"/>
</dbReference>
<evidence type="ECO:0000259" key="4">
    <source>
        <dbReference type="Pfam" id="PF01764"/>
    </source>
</evidence>
<keyword evidence="6" id="KW-1185">Reference proteome</keyword>
<dbReference type="AlphaFoldDB" id="A0A3M7MJA9"/>
<dbReference type="OrthoDB" id="426718at2759"/>
<dbReference type="GO" id="GO:0016787">
    <property type="term" value="F:hydrolase activity"/>
    <property type="evidence" value="ECO:0007669"/>
    <property type="project" value="UniProtKB-KW"/>
</dbReference>
<dbReference type="InterPro" id="IPR002921">
    <property type="entry name" value="Fungal_lipase-type"/>
</dbReference>
<evidence type="ECO:0000256" key="1">
    <source>
        <dbReference type="ARBA" id="ARBA00022729"/>
    </source>
</evidence>
<feature type="chain" id="PRO_5018074948" evidence="3">
    <location>
        <begin position="19"/>
        <end position="312"/>
    </location>
</feature>
<sequence>MKLTVFALAAFATPFANAAPVDLHMLVDRQTRAKELIQPELYPVLQRYTRFASASLATFVYGLGTCQSPPFSSKLVRKVSSNIVIDTQVAVFQNDAAKEFIVSFPGTSSIQDFVTDFNFFFLPFDTAPGCNGCQVHGGVLKGWRSVQVGLTKALAELRAEQPTYSTIIVGHSLGGGLASLAYTDFKANNIPVKAVYTMGALRIGNQQYVDYTDKLSGASDTQLGELIRITHHTDGVPGLPTTSMGFVHTRTEIYELDTALIFGTQDAAVTFRCYGQEAPDCSKGSAIGFINQDHLVYTGISMITPEQCYSTD</sequence>
<evidence type="ECO:0000313" key="6">
    <source>
        <dbReference type="Proteomes" id="UP000265663"/>
    </source>
</evidence>
<keyword evidence="1 3" id="KW-0732">Signal</keyword>
<dbReference type="Gene3D" id="3.40.50.1820">
    <property type="entry name" value="alpha/beta hydrolase"/>
    <property type="match status" value="1"/>
</dbReference>
<feature type="signal peptide" evidence="3">
    <location>
        <begin position="1"/>
        <end position="18"/>
    </location>
</feature>
<dbReference type="GO" id="GO:0006629">
    <property type="term" value="P:lipid metabolic process"/>
    <property type="evidence" value="ECO:0007669"/>
    <property type="project" value="InterPro"/>
</dbReference>
<dbReference type="PANTHER" id="PTHR46640">
    <property type="entry name" value="TRIACYLGLYCEROL LIPASE, PUTATIVE (AFU_ORTHOLOGUE AFUA_6G06510)-RELATED"/>
    <property type="match status" value="1"/>
</dbReference>
<name>A0A3M7MJA9_9PLEO</name>
<organism evidence="5 6">
    <name type="scientific">Pyrenophora seminiperda CCB06</name>
    <dbReference type="NCBI Taxonomy" id="1302712"/>
    <lineage>
        <taxon>Eukaryota</taxon>
        <taxon>Fungi</taxon>
        <taxon>Dikarya</taxon>
        <taxon>Ascomycota</taxon>
        <taxon>Pezizomycotina</taxon>
        <taxon>Dothideomycetes</taxon>
        <taxon>Pleosporomycetidae</taxon>
        <taxon>Pleosporales</taxon>
        <taxon>Pleosporineae</taxon>
        <taxon>Pleosporaceae</taxon>
        <taxon>Pyrenophora</taxon>
    </lineage>
</organism>
<dbReference type="InterPro" id="IPR051299">
    <property type="entry name" value="AB_hydrolase_lip/est"/>
</dbReference>
<proteinExistence type="predicted"/>
<dbReference type="InterPro" id="IPR029058">
    <property type="entry name" value="AB_hydrolase_fold"/>
</dbReference>